<dbReference type="HAMAP" id="MF_00834">
    <property type="entry name" value="BioA"/>
    <property type="match status" value="1"/>
</dbReference>
<dbReference type="InterPro" id="IPR015421">
    <property type="entry name" value="PyrdxlP-dep_Trfase_major"/>
</dbReference>
<keyword evidence="5 7" id="KW-0093">Biotin biosynthesis</keyword>
<feature type="binding site" evidence="7">
    <location>
        <begin position="116"/>
        <end position="117"/>
    </location>
    <ligand>
        <name>pyridoxal 5'-phosphate</name>
        <dbReference type="ChEBI" id="CHEBI:597326"/>
    </ligand>
</feature>
<gene>
    <name evidence="7 8" type="primary">bioA</name>
    <name evidence="8" type="ORF">C4N18_04600</name>
</gene>
<evidence type="ECO:0000256" key="6">
    <source>
        <dbReference type="ARBA" id="ARBA00022898"/>
    </source>
</evidence>
<keyword evidence="9" id="KW-1185">Reference proteome</keyword>
<dbReference type="RefSeq" id="WP_005951852.1">
    <property type="nucleotide sequence ID" value="NZ_CP028103.1"/>
</dbReference>
<feature type="binding site" evidence="7">
    <location>
        <position position="284"/>
    </location>
    <ligand>
        <name>substrate</name>
    </ligand>
</feature>
<feature type="binding site" evidence="7">
    <location>
        <position position="149"/>
    </location>
    <ligand>
        <name>substrate</name>
    </ligand>
</feature>
<evidence type="ECO:0000256" key="1">
    <source>
        <dbReference type="ARBA" id="ARBA00001933"/>
    </source>
</evidence>
<dbReference type="PANTHER" id="PTHR42684:SF17">
    <property type="entry name" value="ADENOSYLMETHIONINE-8-AMINO-7-OXONONANOATE AMINOTRANSFERASE"/>
    <property type="match status" value="1"/>
</dbReference>
<comment type="cofactor">
    <cofactor evidence="1 7">
        <name>pyridoxal 5'-phosphate</name>
        <dbReference type="ChEBI" id="CHEBI:597326"/>
    </cofactor>
</comment>
<dbReference type="InterPro" id="IPR005814">
    <property type="entry name" value="Aminotrans_3"/>
</dbReference>
<name>A0ABN5JEK5_FUSVA</name>
<keyword evidence="3 7" id="KW-0808">Transferase</keyword>
<proteinExistence type="inferred from homology"/>
<accession>A0ABN5JEK5</accession>
<feature type="modified residue" description="N6-(pyridoxal phosphate)lysine" evidence="7">
    <location>
        <position position="284"/>
    </location>
</feature>
<evidence type="ECO:0000313" key="8">
    <source>
        <dbReference type="EMBL" id="AVQ30531.1"/>
    </source>
</evidence>
<dbReference type="InterPro" id="IPR005815">
    <property type="entry name" value="BioA"/>
</dbReference>
<dbReference type="InterPro" id="IPR015424">
    <property type="entry name" value="PyrdxlP-dep_Trfase"/>
</dbReference>
<keyword evidence="2 7" id="KW-0032">Aminotransferase</keyword>
<evidence type="ECO:0000256" key="5">
    <source>
        <dbReference type="ARBA" id="ARBA00022756"/>
    </source>
</evidence>
<dbReference type="InterPro" id="IPR015422">
    <property type="entry name" value="PyrdxlP-dep_Trfase_small"/>
</dbReference>
<dbReference type="PIRSF" id="PIRSF000521">
    <property type="entry name" value="Transaminase_4ab_Lys_Orn"/>
    <property type="match status" value="1"/>
</dbReference>
<feature type="site" description="Participates in the substrate recognition with KAPA and in a stacking interaction with the adenine ring of SAM" evidence="7">
    <location>
        <position position="19"/>
    </location>
</feature>
<evidence type="ECO:0000256" key="4">
    <source>
        <dbReference type="ARBA" id="ARBA00022691"/>
    </source>
</evidence>
<dbReference type="NCBIfam" id="NF004624">
    <property type="entry name" value="PRK05964.1"/>
    <property type="match status" value="1"/>
</dbReference>
<feature type="binding site" evidence="7">
    <location>
        <position position="56"/>
    </location>
    <ligand>
        <name>substrate</name>
    </ligand>
</feature>
<comment type="similarity">
    <text evidence="7">Belongs to the class-III pyridoxal-phosphate-dependent aminotransferase family. BioA subfamily.</text>
</comment>
<organism evidence="8 9">
    <name type="scientific">Fusobacterium varium ATCC 27725</name>
    <dbReference type="NCBI Taxonomy" id="469618"/>
    <lineage>
        <taxon>Bacteria</taxon>
        <taxon>Fusobacteriati</taxon>
        <taxon>Fusobacteriota</taxon>
        <taxon>Fusobacteriia</taxon>
        <taxon>Fusobacteriales</taxon>
        <taxon>Fusobacteriaceae</taxon>
        <taxon>Fusobacterium</taxon>
    </lineage>
</organism>
<evidence type="ECO:0000256" key="3">
    <source>
        <dbReference type="ARBA" id="ARBA00022679"/>
    </source>
</evidence>
<dbReference type="SUPFAM" id="SSF53383">
    <property type="entry name" value="PLP-dependent transferases"/>
    <property type="match status" value="1"/>
</dbReference>
<evidence type="ECO:0000256" key="2">
    <source>
        <dbReference type="ARBA" id="ARBA00022576"/>
    </source>
</evidence>
<dbReference type="InterPro" id="IPR049704">
    <property type="entry name" value="Aminotrans_3_PPA_site"/>
</dbReference>
<comment type="catalytic activity">
    <reaction evidence="7">
        <text>(8S)-8-amino-7-oxononanoate + S-adenosyl-L-methionine = S-adenosyl-4-methylsulfanyl-2-oxobutanoate + (7R,8S)-7,8-diammoniononanoate</text>
        <dbReference type="Rhea" id="RHEA:16861"/>
        <dbReference type="ChEBI" id="CHEBI:16490"/>
        <dbReference type="ChEBI" id="CHEBI:59789"/>
        <dbReference type="ChEBI" id="CHEBI:149468"/>
        <dbReference type="ChEBI" id="CHEBI:149469"/>
        <dbReference type="EC" id="2.6.1.62"/>
    </reaction>
</comment>
<dbReference type="EC" id="2.6.1.62" evidence="7"/>
<keyword evidence="4 7" id="KW-0949">S-adenosyl-L-methionine</keyword>
<comment type="subunit">
    <text evidence="7">Homodimer.</text>
</comment>
<evidence type="ECO:0000256" key="7">
    <source>
        <dbReference type="HAMAP-Rule" id="MF_00834"/>
    </source>
</evidence>
<feature type="binding site" evidence="7">
    <location>
        <begin position="320"/>
        <end position="321"/>
    </location>
    <ligand>
        <name>pyridoxal 5'-phosphate</name>
        <dbReference type="ChEBI" id="CHEBI:597326"/>
    </ligand>
</feature>
<dbReference type="EMBL" id="CP028103">
    <property type="protein sequence ID" value="AVQ30531.1"/>
    <property type="molecule type" value="Genomic_DNA"/>
</dbReference>
<keyword evidence="7" id="KW-0963">Cytoplasm</keyword>
<dbReference type="NCBIfam" id="TIGR00508">
    <property type="entry name" value="bioA"/>
    <property type="match status" value="1"/>
</dbReference>
<comment type="pathway">
    <text evidence="7">Cofactor biosynthesis; biotin biosynthesis; 7,8-diaminononanoate from 8-amino-7-oxononanoate (SAM route): step 1/1.</text>
</comment>
<dbReference type="Gene3D" id="3.40.640.10">
    <property type="entry name" value="Type I PLP-dependent aspartate aminotransferase-like (Major domain)"/>
    <property type="match status" value="1"/>
</dbReference>
<comment type="function">
    <text evidence="7">Catalyzes the transfer of the alpha-amino group from S-adenosyl-L-methionine (SAM) to 7-keto-8-aminopelargonic acid (KAPA) to form 7,8-diaminopelargonic acid (DAPA). It is the only aminotransferase known to utilize SAM as an amino donor.</text>
</comment>
<dbReference type="PANTHER" id="PTHR42684">
    <property type="entry name" value="ADENOSYLMETHIONINE-8-AMINO-7-OXONONANOATE AMINOTRANSFERASE"/>
    <property type="match status" value="1"/>
</dbReference>
<feature type="binding site" evidence="7">
    <location>
        <position position="255"/>
    </location>
    <ligand>
        <name>pyridoxal 5'-phosphate</name>
        <dbReference type="ChEBI" id="CHEBI:597326"/>
    </ligand>
</feature>
<dbReference type="Proteomes" id="UP000241238">
    <property type="component" value="Chromosome"/>
</dbReference>
<keyword evidence="6 7" id="KW-0663">Pyridoxal phosphate</keyword>
<dbReference type="PROSITE" id="PS00600">
    <property type="entry name" value="AA_TRANSFER_CLASS_3"/>
    <property type="match status" value="1"/>
</dbReference>
<comment type="subcellular location">
    <subcellularLocation>
        <location evidence="7">Cytoplasm</location>
    </subcellularLocation>
</comment>
<dbReference type="CDD" id="cd00610">
    <property type="entry name" value="OAT_like"/>
    <property type="match status" value="1"/>
</dbReference>
<reference evidence="9" key="1">
    <citation type="journal article" date="2018" name="MSphere">
        <title>Fusobacterium Genomics Using MinION and Illumina Sequencing Enables Genome Completion and Correction.</title>
        <authorList>
            <person name="Todd S.M."/>
            <person name="Settlage R.E."/>
            <person name="Lahmers K.K."/>
            <person name="Slade D.J."/>
        </authorList>
    </citation>
    <scope>NUCLEOTIDE SEQUENCE [LARGE SCALE GENOMIC DNA]</scope>
    <source>
        <strain evidence="9">ATCC 27725</strain>
    </source>
</reference>
<dbReference type="Gene3D" id="3.90.1150.10">
    <property type="entry name" value="Aspartate Aminotransferase, domain 1"/>
    <property type="match status" value="1"/>
</dbReference>
<dbReference type="GeneID" id="77467262"/>
<evidence type="ECO:0000313" key="9">
    <source>
        <dbReference type="Proteomes" id="UP000241238"/>
    </source>
</evidence>
<protein>
    <recommendedName>
        <fullName evidence="7">Adenosylmethionine-8-amino-7-oxononanoate aminotransferase</fullName>
        <ecNumber evidence="7">2.6.1.62</ecNumber>
    </recommendedName>
    <alternativeName>
        <fullName evidence="7">7,8-diamino-pelargonic acid aminotransferase</fullName>
        <shortName evidence="7">DAPA AT</shortName>
        <shortName evidence="7">DAPA aminotransferase</shortName>
    </alternativeName>
    <alternativeName>
        <fullName evidence="7">7,8-diaminononanoate synthase</fullName>
        <shortName evidence="7">DANS</shortName>
    </alternativeName>
    <alternativeName>
        <fullName evidence="7">Diaminopelargonic acid synthase</fullName>
    </alternativeName>
</protein>
<sequence length="445" mass="51018">MAKRSQLQEKDLQYIFHPCAQMKDFEETPPLIITKGEGLYLFDETGKKYMDCISSWWVNLFGHANPRINEVIYKQINTLEHIIFANFGHEPAIELCEHLTEVLPEGINKFLFADNGSSCIEMALKLSFQYHLQTGNPQKTKFISLENAYHGETIGALGVGDVDIFTKTYRPLIQEGRKVRVPYLDSTMTEEEYSKYEEECISELENLIKNNHQEIACMIVEPMVQGAAGMKMYSSHYLQKVRELTKNYNIHLIDDEIAMGFGRTGKMFACEHAGITPDIMCLAKGLSSGYYPIALVCITSDIFNAFYADYKEGKSFLHSHTYSGNPLGCRIAVEILKIFKEENIMDIVEKKGKFLQEKMREYFHGKNYIKNYRHLGMIGAIELKEIEGVERVGRRIAAIALEKGVLIRPIGNIVYFMPPYIITEEEINTMLQVCQESIEEFLHTI</sequence>
<feature type="binding site" evidence="7">
    <location>
        <position position="319"/>
    </location>
    <ligand>
        <name>substrate</name>
    </ligand>
</feature>
<feature type="binding site" evidence="7">
    <location>
        <position position="408"/>
    </location>
    <ligand>
        <name>substrate</name>
    </ligand>
</feature>
<dbReference type="Pfam" id="PF00202">
    <property type="entry name" value="Aminotran_3"/>
    <property type="match status" value="1"/>
</dbReference>